<dbReference type="EMBL" id="JAAOAR010000611">
    <property type="protein sequence ID" value="KAF5577034.1"/>
    <property type="molecule type" value="Genomic_DNA"/>
</dbReference>
<dbReference type="Gene3D" id="3.40.50.300">
    <property type="entry name" value="P-loop containing nucleotide triphosphate hydrolases"/>
    <property type="match status" value="2"/>
</dbReference>
<keyword evidence="2" id="KW-0418">Kinase</keyword>
<dbReference type="PANTHER" id="PTHR10285">
    <property type="entry name" value="URIDINE KINASE"/>
    <property type="match status" value="1"/>
</dbReference>
<keyword evidence="2" id="KW-0808">Transferase</keyword>
<dbReference type="Proteomes" id="UP000544095">
    <property type="component" value="Unassembled WGS sequence"/>
</dbReference>
<organism evidence="2 3">
    <name type="scientific">Fusarium pseudoanthophilum</name>
    <dbReference type="NCBI Taxonomy" id="48495"/>
    <lineage>
        <taxon>Eukaryota</taxon>
        <taxon>Fungi</taxon>
        <taxon>Dikarya</taxon>
        <taxon>Ascomycota</taxon>
        <taxon>Pezizomycotina</taxon>
        <taxon>Sordariomycetes</taxon>
        <taxon>Hypocreomycetidae</taxon>
        <taxon>Hypocreales</taxon>
        <taxon>Nectriaceae</taxon>
        <taxon>Fusarium</taxon>
        <taxon>Fusarium fujikuroi species complex</taxon>
    </lineage>
</organism>
<sequence>MDGDLVKTTAKLMERVERLLTQQRLSAPTQRILIALAGVPGSGKTTISDALIKELKKNGISDVAILPMVSTSRGLQLKAINYVTNTRLFQDGFHYTRTTLSSFDDPDEAFRRRGAPFTFDAAALLDLVALLKKTPVTTHNKPQIIIKAPGFDHARKDPIPDAIEIPSRAKVVIIEGNYVLLDQEPWSRISTLADDKWFVDVPVDIARERLASRHLRAGIETTIEAAIKRADENDIPNGEYIRSHLIEPNMRIIN</sequence>
<keyword evidence="3" id="KW-1185">Reference proteome</keyword>
<feature type="domain" description="Phosphoribulokinase/uridine kinase" evidence="1">
    <location>
        <begin position="33"/>
        <end position="207"/>
    </location>
</feature>
<proteinExistence type="predicted"/>
<protein>
    <submittedName>
        <fullName evidence="2">Panthothenate kinase uridine kinase-related</fullName>
    </submittedName>
</protein>
<dbReference type="InterPro" id="IPR027417">
    <property type="entry name" value="P-loop_NTPase"/>
</dbReference>
<dbReference type="GO" id="GO:0016301">
    <property type="term" value="F:kinase activity"/>
    <property type="evidence" value="ECO:0007669"/>
    <property type="project" value="UniProtKB-KW"/>
</dbReference>
<dbReference type="SUPFAM" id="SSF52540">
    <property type="entry name" value="P-loop containing nucleoside triphosphate hydrolases"/>
    <property type="match status" value="1"/>
</dbReference>
<dbReference type="Pfam" id="PF00485">
    <property type="entry name" value="PRK"/>
    <property type="match status" value="1"/>
</dbReference>
<reference evidence="2 3" key="1">
    <citation type="submission" date="2020-05" db="EMBL/GenBank/DDBJ databases">
        <title>Identification and distribution of gene clusters putatively required for synthesis of sphingolipid metabolism inhibitors in phylogenetically diverse species of the filamentous fungus Fusarium.</title>
        <authorList>
            <person name="Kim H.-S."/>
            <person name="Busman M."/>
            <person name="Brown D.W."/>
            <person name="Divon H."/>
            <person name="Uhlig S."/>
            <person name="Proctor R.H."/>
        </authorList>
    </citation>
    <scope>NUCLEOTIDE SEQUENCE [LARGE SCALE GENOMIC DNA]</scope>
    <source>
        <strain evidence="2 3">NRRL 25211</strain>
    </source>
</reference>
<accession>A0A8H5KMJ6</accession>
<comment type="caution">
    <text evidence="2">The sequence shown here is derived from an EMBL/GenBank/DDBJ whole genome shotgun (WGS) entry which is preliminary data.</text>
</comment>
<evidence type="ECO:0000259" key="1">
    <source>
        <dbReference type="Pfam" id="PF00485"/>
    </source>
</evidence>
<dbReference type="GO" id="GO:0005524">
    <property type="term" value="F:ATP binding"/>
    <property type="evidence" value="ECO:0007669"/>
    <property type="project" value="InterPro"/>
</dbReference>
<evidence type="ECO:0000313" key="2">
    <source>
        <dbReference type="EMBL" id="KAF5577034.1"/>
    </source>
</evidence>
<dbReference type="AlphaFoldDB" id="A0A8H5KMJ6"/>
<name>A0A8H5KMJ6_9HYPO</name>
<dbReference type="InterPro" id="IPR006083">
    <property type="entry name" value="PRK/URK"/>
</dbReference>
<gene>
    <name evidence="2" type="ORF">FPANT_10649</name>
</gene>
<evidence type="ECO:0000313" key="3">
    <source>
        <dbReference type="Proteomes" id="UP000544095"/>
    </source>
</evidence>